<name>A0AAW8HAY0_9ENTR</name>
<dbReference type="Proteomes" id="UP001225042">
    <property type="component" value="Unassembled WGS sequence"/>
</dbReference>
<comment type="caution">
    <text evidence="1">The sequence shown here is derived from an EMBL/GenBank/DDBJ whole genome shotgun (WGS) entry which is preliminary data.</text>
</comment>
<evidence type="ECO:0000313" key="1">
    <source>
        <dbReference type="EMBL" id="MDQ2258107.1"/>
    </source>
</evidence>
<protein>
    <submittedName>
        <fullName evidence="1">Uncharacterized protein</fullName>
    </submittedName>
</protein>
<keyword evidence="2" id="KW-1185">Reference proteome</keyword>
<reference evidence="1 2" key="1">
    <citation type="submission" date="2023-08" db="EMBL/GenBank/DDBJ databases">
        <authorList>
            <person name="Dale J."/>
        </authorList>
    </citation>
    <scope>NUCLEOTIDE SEQUENCE [LARGE SCALE GENOMIC DNA]</scope>
    <source>
        <strain evidence="1 2">2023EL-00788</strain>
    </source>
</reference>
<organism evidence="1 2">
    <name type="scientific">Enterobacter soli</name>
    <dbReference type="NCBI Taxonomy" id="885040"/>
    <lineage>
        <taxon>Bacteria</taxon>
        <taxon>Pseudomonadati</taxon>
        <taxon>Pseudomonadota</taxon>
        <taxon>Gammaproteobacteria</taxon>
        <taxon>Enterobacterales</taxon>
        <taxon>Enterobacteriaceae</taxon>
        <taxon>Enterobacter</taxon>
    </lineage>
</organism>
<dbReference type="EMBL" id="JAVDKS010000007">
    <property type="protein sequence ID" value="MDQ2258107.1"/>
    <property type="molecule type" value="Genomic_DNA"/>
</dbReference>
<evidence type="ECO:0000313" key="2">
    <source>
        <dbReference type="Proteomes" id="UP001225042"/>
    </source>
</evidence>
<sequence length="121" mass="13813">MKRLEQYALNLEKLSSAWFEAHKHNALSAMLVLYLKEAQSGDLKKNYACLLDDSLECLISVLPLVASNLANSIMCVRQVPQYRLRPALSLIMYWLIQAHTGKKDNLPETHEMLDIIDNILT</sequence>
<proteinExistence type="predicted"/>
<gene>
    <name evidence="1" type="ORF">RBJ67_18415</name>
</gene>
<dbReference type="AlphaFoldDB" id="A0AAW8HAY0"/>
<dbReference type="RefSeq" id="WP_306682069.1">
    <property type="nucleotide sequence ID" value="NZ_JAVDKR010000001.1"/>
</dbReference>
<accession>A0AAW8HAY0</accession>